<sequence>MENNMREETFGEQIVGANWDGNIQFLQDSVDKGLFDPLKITEPEHWNYLHRANLIRPSPERTILFYLEKGVPINAQDCYGMTPLHYAVRSGNYEAVKVLLEAGANPNISNQDGSNPLDLGFELPVNLNLIELLLQHGADIHHEVNGWTVINFIKEYDPNPNKELMQLLEKYA</sequence>
<protein>
    <submittedName>
        <fullName evidence="4">Ankyrin repeat domain-containing protein</fullName>
    </submittedName>
</protein>
<reference evidence="4" key="1">
    <citation type="submission" date="2021-02" db="EMBL/GenBank/DDBJ databases">
        <title>Neisseriaceae sp. 26B isolated from the cloaca of a Common Toad-headed Turtle (Mesoclemmys nasuta).</title>
        <authorList>
            <person name="Spergser J."/>
            <person name="Busse H.-J."/>
        </authorList>
    </citation>
    <scope>NUCLEOTIDE SEQUENCE</scope>
    <source>
        <strain evidence="4">26B</strain>
    </source>
</reference>
<gene>
    <name evidence="4" type="ORF">JQU52_01780</name>
</gene>
<evidence type="ECO:0000313" key="4">
    <source>
        <dbReference type="EMBL" id="QRQ82187.1"/>
    </source>
</evidence>
<keyword evidence="2 3" id="KW-0040">ANK repeat</keyword>
<dbReference type="PANTHER" id="PTHR24134:SF9">
    <property type="entry name" value="ANKYRIN REPEAT AND SOCS BOX PROTEIN 8"/>
    <property type="match status" value="1"/>
</dbReference>
<evidence type="ECO:0000256" key="1">
    <source>
        <dbReference type="ARBA" id="ARBA00022737"/>
    </source>
</evidence>
<proteinExistence type="predicted"/>
<organism evidence="4 5">
    <name type="scientific">Paralysiella testudinis</name>
    <dbReference type="NCBI Taxonomy" id="2809020"/>
    <lineage>
        <taxon>Bacteria</taxon>
        <taxon>Pseudomonadati</taxon>
        <taxon>Pseudomonadota</taxon>
        <taxon>Betaproteobacteria</taxon>
        <taxon>Neisseriales</taxon>
        <taxon>Neisseriaceae</taxon>
        <taxon>Paralysiella</taxon>
    </lineage>
</organism>
<keyword evidence="1" id="KW-0677">Repeat</keyword>
<evidence type="ECO:0000313" key="5">
    <source>
        <dbReference type="Proteomes" id="UP000653156"/>
    </source>
</evidence>
<evidence type="ECO:0000256" key="3">
    <source>
        <dbReference type="PROSITE-ProRule" id="PRU00023"/>
    </source>
</evidence>
<evidence type="ECO:0000256" key="2">
    <source>
        <dbReference type="ARBA" id="ARBA00023043"/>
    </source>
</evidence>
<name>A0A892ZK55_9NEIS</name>
<dbReference type="PROSITE" id="PS50088">
    <property type="entry name" value="ANK_REPEAT"/>
    <property type="match status" value="1"/>
</dbReference>
<dbReference type="PANTHER" id="PTHR24134">
    <property type="entry name" value="ANKYRIN REPEAT-CONTAINING PROTEIN DDB_G0279043"/>
    <property type="match status" value="1"/>
</dbReference>
<dbReference type="PRINTS" id="PR01415">
    <property type="entry name" value="ANKYRIN"/>
</dbReference>
<dbReference type="InterPro" id="IPR002110">
    <property type="entry name" value="Ankyrin_rpt"/>
</dbReference>
<dbReference type="KEGG" id="ptes:JQU52_01780"/>
<dbReference type="InterPro" id="IPR036770">
    <property type="entry name" value="Ankyrin_rpt-contain_sf"/>
</dbReference>
<dbReference type="AlphaFoldDB" id="A0A892ZK55"/>
<dbReference type="EMBL" id="CP069798">
    <property type="protein sequence ID" value="QRQ82187.1"/>
    <property type="molecule type" value="Genomic_DNA"/>
</dbReference>
<dbReference type="SMART" id="SM00248">
    <property type="entry name" value="ANK"/>
    <property type="match status" value="2"/>
</dbReference>
<dbReference type="PROSITE" id="PS50297">
    <property type="entry name" value="ANK_REP_REGION"/>
    <property type="match status" value="1"/>
</dbReference>
<accession>A0A892ZK55</accession>
<feature type="repeat" description="ANK" evidence="3">
    <location>
        <begin position="79"/>
        <end position="111"/>
    </location>
</feature>
<keyword evidence="5" id="KW-1185">Reference proteome</keyword>
<dbReference type="Proteomes" id="UP000653156">
    <property type="component" value="Chromosome"/>
</dbReference>
<dbReference type="Gene3D" id="1.25.40.20">
    <property type="entry name" value="Ankyrin repeat-containing domain"/>
    <property type="match status" value="1"/>
</dbReference>
<dbReference type="Pfam" id="PF12796">
    <property type="entry name" value="Ank_2"/>
    <property type="match status" value="1"/>
</dbReference>
<dbReference type="SUPFAM" id="SSF48403">
    <property type="entry name" value="Ankyrin repeat"/>
    <property type="match status" value="1"/>
</dbReference>